<dbReference type="PANTHER" id="PTHR47339">
    <property type="entry name" value="CELL DIVISION CONTROL PROTEIN 24"/>
    <property type="match status" value="1"/>
</dbReference>
<dbReference type="PANTHER" id="PTHR47339:SF1">
    <property type="entry name" value="CELL DIVISION CONTROL PROTEIN 24"/>
    <property type="match status" value="1"/>
</dbReference>
<dbReference type="AlphaFoldDB" id="A0A8H6YNZ9"/>
<dbReference type="SUPFAM" id="SSF50729">
    <property type="entry name" value="PH domain-like"/>
    <property type="match status" value="1"/>
</dbReference>
<dbReference type="Gene3D" id="2.30.29.30">
    <property type="entry name" value="Pleckstrin-homology domain (PH domain)/Phosphotyrosine-binding domain (PTB)"/>
    <property type="match status" value="1"/>
</dbReference>
<evidence type="ECO:0000313" key="2">
    <source>
        <dbReference type="Proteomes" id="UP000623467"/>
    </source>
</evidence>
<dbReference type="Proteomes" id="UP000623467">
    <property type="component" value="Unassembled WGS sequence"/>
</dbReference>
<organism evidence="1 2">
    <name type="scientific">Mycena sanguinolenta</name>
    <dbReference type="NCBI Taxonomy" id="230812"/>
    <lineage>
        <taxon>Eukaryota</taxon>
        <taxon>Fungi</taxon>
        <taxon>Dikarya</taxon>
        <taxon>Basidiomycota</taxon>
        <taxon>Agaricomycotina</taxon>
        <taxon>Agaricomycetes</taxon>
        <taxon>Agaricomycetidae</taxon>
        <taxon>Agaricales</taxon>
        <taxon>Marasmiineae</taxon>
        <taxon>Mycenaceae</taxon>
        <taxon>Mycena</taxon>
    </lineage>
</organism>
<dbReference type="GO" id="GO:0043332">
    <property type="term" value="C:mating projection tip"/>
    <property type="evidence" value="ECO:0007669"/>
    <property type="project" value="TreeGrafter"/>
</dbReference>
<dbReference type="InterPro" id="IPR011993">
    <property type="entry name" value="PH-like_dom_sf"/>
</dbReference>
<dbReference type="OrthoDB" id="1594986at2759"/>
<reference evidence="1" key="1">
    <citation type="submission" date="2020-05" db="EMBL/GenBank/DDBJ databases">
        <title>Mycena genomes resolve the evolution of fungal bioluminescence.</title>
        <authorList>
            <person name="Tsai I.J."/>
        </authorList>
    </citation>
    <scope>NUCLEOTIDE SEQUENCE</scope>
    <source>
        <strain evidence="1">160909Yilan</strain>
    </source>
</reference>
<dbReference type="InterPro" id="IPR053026">
    <property type="entry name" value="CDC42_GEF"/>
</dbReference>
<accession>A0A8H6YNZ9</accession>
<gene>
    <name evidence="1" type="ORF">MSAN_01168200</name>
</gene>
<name>A0A8H6YNZ9_9AGAR</name>
<proteinExistence type="predicted"/>
<dbReference type="GO" id="GO:0030010">
    <property type="term" value="P:establishment of cell polarity"/>
    <property type="evidence" value="ECO:0007669"/>
    <property type="project" value="TreeGrafter"/>
</dbReference>
<evidence type="ECO:0000313" key="1">
    <source>
        <dbReference type="EMBL" id="KAF7361355.1"/>
    </source>
</evidence>
<comment type="caution">
    <text evidence="1">The sequence shown here is derived from an EMBL/GenBank/DDBJ whole genome shotgun (WGS) entry which is preliminary data.</text>
</comment>
<protein>
    <submittedName>
        <fullName evidence="1">Uncharacterized protein</fullName>
    </submittedName>
</protein>
<dbReference type="EMBL" id="JACAZH010000008">
    <property type="protein sequence ID" value="KAF7361355.1"/>
    <property type="molecule type" value="Genomic_DNA"/>
</dbReference>
<dbReference type="GO" id="GO:0000935">
    <property type="term" value="C:division septum"/>
    <property type="evidence" value="ECO:0007669"/>
    <property type="project" value="TreeGrafter"/>
</dbReference>
<dbReference type="GO" id="GO:0005737">
    <property type="term" value="C:cytoplasm"/>
    <property type="evidence" value="ECO:0007669"/>
    <property type="project" value="TreeGrafter"/>
</dbReference>
<keyword evidence="2" id="KW-1185">Reference proteome</keyword>
<dbReference type="GO" id="GO:0005634">
    <property type="term" value="C:nucleus"/>
    <property type="evidence" value="ECO:0007669"/>
    <property type="project" value="TreeGrafter"/>
</dbReference>
<sequence>MDAFGPLLHDATVVVSASDNHEAIGRVFLFERMMLFCARAPGTPVPGMRHSDRWRLTAPLVLRWHIPVASIMQTRLAQPDPSSRDDSSPLDVWWEGKHGLEMFTLHFKSQSLMHGWEILLKKLIQECAERRAHERGLRRKSRQLLSPLGQSGFDSDSDDNLECLVEEAE</sequence>
<dbReference type="GO" id="GO:0031106">
    <property type="term" value="P:septin ring organization"/>
    <property type="evidence" value="ECO:0007669"/>
    <property type="project" value="TreeGrafter"/>
</dbReference>
<dbReference type="Pfam" id="PF15411">
    <property type="entry name" value="PH_10"/>
    <property type="match status" value="1"/>
</dbReference>